<dbReference type="GO" id="GO:0004803">
    <property type="term" value="F:transposase activity"/>
    <property type="evidence" value="ECO:0007669"/>
    <property type="project" value="InterPro"/>
</dbReference>
<keyword evidence="4" id="KW-1185">Reference proteome</keyword>
<dbReference type="InterPro" id="IPR002559">
    <property type="entry name" value="Transposase_11"/>
</dbReference>
<gene>
    <name evidence="3" type="ORF">BGK67_00595</name>
</gene>
<feature type="region of interest" description="Disordered" evidence="1">
    <location>
        <begin position="68"/>
        <end position="87"/>
    </location>
</feature>
<proteinExistence type="predicted"/>
<accession>A0A1E5PKM4</accession>
<dbReference type="EMBL" id="MEHK01000001">
    <property type="protein sequence ID" value="OEJ30074.1"/>
    <property type="molecule type" value="Genomic_DNA"/>
</dbReference>
<protein>
    <submittedName>
        <fullName evidence="3">Transposase</fullName>
    </submittedName>
</protein>
<dbReference type="Proteomes" id="UP000095705">
    <property type="component" value="Unassembled WGS sequence"/>
</dbReference>
<dbReference type="AlphaFoldDB" id="A0A1E5PKM4"/>
<evidence type="ECO:0000313" key="4">
    <source>
        <dbReference type="Proteomes" id="UP000095705"/>
    </source>
</evidence>
<evidence type="ECO:0000256" key="1">
    <source>
        <dbReference type="SAM" id="MobiDB-lite"/>
    </source>
</evidence>
<evidence type="ECO:0000259" key="2">
    <source>
        <dbReference type="Pfam" id="PF01609"/>
    </source>
</evidence>
<dbReference type="Pfam" id="PF01609">
    <property type="entry name" value="DDE_Tnp_1"/>
    <property type="match status" value="1"/>
</dbReference>
<feature type="domain" description="Transposase IS4-like" evidence="2">
    <location>
        <begin position="2"/>
        <end position="113"/>
    </location>
</feature>
<dbReference type="GO" id="GO:0003677">
    <property type="term" value="F:DNA binding"/>
    <property type="evidence" value="ECO:0007669"/>
    <property type="project" value="InterPro"/>
</dbReference>
<feature type="region of interest" description="Disordered" evidence="1">
    <location>
        <begin position="27"/>
        <end position="49"/>
    </location>
</feature>
<name>A0A1E5PKM4_9ACTN</name>
<sequence length="127" mass="14597">MITAGQRGDSPQFEPVLEAIRVPRVGLGRPRKRPHRVRADKAYDSRSNRSYLRRRGIKATIPVPADRVRNRQKLGSRGGRPPKFEFDRDDYKQRHAVECGINRLKRHRAVATRYDCEDVGVPLRAVA</sequence>
<feature type="compositionally biased region" description="Basic and acidic residues" evidence="1">
    <location>
        <begin position="37"/>
        <end position="47"/>
    </location>
</feature>
<reference evidence="3 4" key="1">
    <citation type="submission" date="2016-08" db="EMBL/GenBank/DDBJ databases">
        <title>The complete genome of Streptomyces subrutilus 10-1-1.</title>
        <authorList>
            <person name="Chen X."/>
        </authorList>
    </citation>
    <scope>NUCLEOTIDE SEQUENCE [LARGE SCALE GENOMIC DNA]</scope>
    <source>
        <strain evidence="3 4">10-1-1</strain>
    </source>
</reference>
<comment type="caution">
    <text evidence="3">The sequence shown here is derived from an EMBL/GenBank/DDBJ whole genome shotgun (WGS) entry which is preliminary data.</text>
</comment>
<organism evidence="3 4">
    <name type="scientific">Streptomyces subrutilus</name>
    <dbReference type="NCBI Taxonomy" id="36818"/>
    <lineage>
        <taxon>Bacteria</taxon>
        <taxon>Bacillati</taxon>
        <taxon>Actinomycetota</taxon>
        <taxon>Actinomycetes</taxon>
        <taxon>Kitasatosporales</taxon>
        <taxon>Streptomycetaceae</taxon>
        <taxon>Streptomyces</taxon>
    </lineage>
</organism>
<evidence type="ECO:0000313" key="3">
    <source>
        <dbReference type="EMBL" id="OEJ30074.1"/>
    </source>
</evidence>
<dbReference type="STRING" id="36818.BGK67_00595"/>
<dbReference type="GO" id="GO:0006313">
    <property type="term" value="P:DNA transposition"/>
    <property type="evidence" value="ECO:0007669"/>
    <property type="project" value="InterPro"/>
</dbReference>